<dbReference type="InterPro" id="IPR011006">
    <property type="entry name" value="CheY-like_superfamily"/>
</dbReference>
<keyword evidence="3 9" id="KW-0597">Phosphoprotein</keyword>
<keyword evidence="6 14" id="KW-0418">Kinase</keyword>
<dbReference type="PRINTS" id="PR00344">
    <property type="entry name" value="BCTRLSENSOR"/>
</dbReference>
<comment type="catalytic activity">
    <reaction evidence="1">
        <text>ATP + protein L-histidine = ADP + protein N-phospho-L-histidine.</text>
        <dbReference type="EC" id="2.7.13.3"/>
    </reaction>
</comment>
<evidence type="ECO:0000259" key="11">
    <source>
        <dbReference type="PROSITE" id="PS50110"/>
    </source>
</evidence>
<reference evidence="14 15" key="1">
    <citation type="submission" date="2017-09" db="EMBL/GenBank/DDBJ databases">
        <title>Complete genome sequence of Verrucomicrobial strain HZ-65, isolated from freshwater.</title>
        <authorList>
            <person name="Choi A."/>
        </authorList>
    </citation>
    <scope>NUCLEOTIDE SEQUENCE [LARGE SCALE GENOMIC DNA]</scope>
    <source>
        <strain evidence="14 15">HZ-65</strain>
    </source>
</reference>
<feature type="domain" description="Response regulatory" evidence="11">
    <location>
        <begin position="518"/>
        <end position="633"/>
    </location>
</feature>
<dbReference type="CDD" id="cd00082">
    <property type="entry name" value="HisKA"/>
    <property type="match status" value="1"/>
</dbReference>
<dbReference type="SUPFAM" id="SSF47384">
    <property type="entry name" value="Homodimeric domain of signal transducing histidine kinase"/>
    <property type="match status" value="1"/>
</dbReference>
<evidence type="ECO:0000256" key="5">
    <source>
        <dbReference type="ARBA" id="ARBA00022741"/>
    </source>
</evidence>
<feature type="domain" description="PAS" evidence="12">
    <location>
        <begin position="139"/>
        <end position="184"/>
    </location>
</feature>
<dbReference type="InterPro" id="IPR001610">
    <property type="entry name" value="PAC"/>
</dbReference>
<dbReference type="SMART" id="SM00091">
    <property type="entry name" value="PAS"/>
    <property type="match status" value="1"/>
</dbReference>
<dbReference type="GO" id="GO:0005524">
    <property type="term" value="F:ATP binding"/>
    <property type="evidence" value="ECO:0007669"/>
    <property type="project" value="UniProtKB-KW"/>
</dbReference>
<dbReference type="CDD" id="cd00156">
    <property type="entry name" value="REC"/>
    <property type="match status" value="1"/>
</dbReference>
<dbReference type="InterPro" id="IPR003594">
    <property type="entry name" value="HATPase_dom"/>
</dbReference>
<dbReference type="InterPro" id="IPR003661">
    <property type="entry name" value="HisK_dim/P_dom"/>
</dbReference>
<feature type="modified residue" description="4-aspartylphosphate" evidence="9">
    <location>
        <position position="53"/>
    </location>
</feature>
<dbReference type="RefSeq" id="WP_096056529.1">
    <property type="nucleotide sequence ID" value="NZ_CP023344.1"/>
</dbReference>
<proteinExistence type="predicted"/>
<dbReference type="Pfam" id="PF00512">
    <property type="entry name" value="HisKA"/>
    <property type="match status" value="1"/>
</dbReference>
<dbReference type="NCBIfam" id="TIGR00229">
    <property type="entry name" value="sensory_box"/>
    <property type="match status" value="1"/>
</dbReference>
<dbReference type="PROSITE" id="PS50109">
    <property type="entry name" value="HIS_KIN"/>
    <property type="match status" value="1"/>
</dbReference>
<dbReference type="PROSITE" id="PS50112">
    <property type="entry name" value="PAS"/>
    <property type="match status" value="1"/>
</dbReference>
<name>A0A290QHT1_9BACT</name>
<dbReference type="SMART" id="SM00448">
    <property type="entry name" value="REC"/>
    <property type="match status" value="2"/>
</dbReference>
<feature type="domain" description="Response regulatory" evidence="11">
    <location>
        <begin position="2"/>
        <end position="118"/>
    </location>
</feature>
<dbReference type="SMART" id="SM00387">
    <property type="entry name" value="HATPase_c"/>
    <property type="match status" value="1"/>
</dbReference>
<dbReference type="Pfam" id="PF00072">
    <property type="entry name" value="Response_reg"/>
    <property type="match status" value="2"/>
</dbReference>
<dbReference type="OrthoDB" id="9759607at2"/>
<dbReference type="GO" id="GO:0000155">
    <property type="term" value="F:phosphorelay sensor kinase activity"/>
    <property type="evidence" value="ECO:0007669"/>
    <property type="project" value="InterPro"/>
</dbReference>
<dbReference type="InterPro" id="IPR036097">
    <property type="entry name" value="HisK_dim/P_sf"/>
</dbReference>
<dbReference type="SUPFAM" id="SSF52172">
    <property type="entry name" value="CheY-like"/>
    <property type="match status" value="2"/>
</dbReference>
<dbReference type="SUPFAM" id="SSF55874">
    <property type="entry name" value="ATPase domain of HSP90 chaperone/DNA topoisomerase II/histidine kinase"/>
    <property type="match status" value="1"/>
</dbReference>
<feature type="domain" description="PAC" evidence="13">
    <location>
        <begin position="211"/>
        <end position="263"/>
    </location>
</feature>
<dbReference type="InterPro" id="IPR000014">
    <property type="entry name" value="PAS"/>
</dbReference>
<keyword evidence="7" id="KW-0067">ATP-binding</keyword>
<dbReference type="KEGG" id="vbh:CMV30_13490"/>
<dbReference type="PROSITE" id="PS50110">
    <property type="entry name" value="RESPONSE_REGULATORY"/>
    <property type="match status" value="2"/>
</dbReference>
<keyword evidence="15" id="KW-1185">Reference proteome</keyword>
<dbReference type="EC" id="2.7.13.3" evidence="2"/>
<dbReference type="Proteomes" id="UP000217265">
    <property type="component" value="Chromosome"/>
</dbReference>
<dbReference type="CDD" id="cd00130">
    <property type="entry name" value="PAS"/>
    <property type="match status" value="1"/>
</dbReference>
<dbReference type="EMBL" id="CP023344">
    <property type="protein sequence ID" value="ATC64898.1"/>
    <property type="molecule type" value="Genomic_DNA"/>
</dbReference>
<dbReference type="InterPro" id="IPR035965">
    <property type="entry name" value="PAS-like_dom_sf"/>
</dbReference>
<sequence length="638" mass="70270">MKILHLDDSPEDLEIVQDRLVGVFPGCELTSVLGQTEFKRALDEGGYDLVLSDYHIPGFNDLDALRMAQEVCPGVPFIFCSGTIGEDKAIEAMREGATDYVLKQRLDRLVPAVGRALKESEERRKRREVEEAFQKIQATLREQNEILTRARDSIIILDLEDRVKFWNEGAAQLLGWKAAEVVNRVPEGILESDTRDQKGEIKSRLLSEGGWSGPLRLTHRDGRTVFVEARVSVVRNERGEPQARLVILTDVTEKKALEEQLFRAQRLESLGLLASGISHDLNNILAPILMAAPLLRKQESDAGHLRLIDSLERSAARGADMVQQILAFARGVSGEPQLIQLKHVIRDLLKLAYSTFPQSIKVQEDIGELWPVRANPTQMHQLLLNLCVNARDAMPAGGTLRLSAENKLIDVVQAGAIRGGRTGPHVVIEVADTGTGIPPQILERIWEPFFTTKGESKGTGLGLSTVRGIVENHHGFIELRSEAGKGTSFRIYLPADEALIAESASRHPFEAPRGQNEVVLIVDDDPTIRELLGATLTDHGYRVLLARDATEAIEHASHARDIACVITDFGMPEIDGLTLLRVLKRLLPAAKLILVSGHADPSEAQREGGGLIACFVAKPFRPEVLLGTIRRVLSVTSA</sequence>
<evidence type="ECO:0000259" key="12">
    <source>
        <dbReference type="PROSITE" id="PS50112"/>
    </source>
</evidence>
<dbReference type="Pfam" id="PF13426">
    <property type="entry name" value="PAS_9"/>
    <property type="match status" value="1"/>
</dbReference>
<feature type="domain" description="Histidine kinase" evidence="10">
    <location>
        <begin position="276"/>
        <end position="497"/>
    </location>
</feature>
<gene>
    <name evidence="14" type="ORF">CMV30_13490</name>
</gene>
<protein>
    <recommendedName>
        <fullName evidence="2">histidine kinase</fullName>
        <ecNumber evidence="2">2.7.13.3</ecNumber>
    </recommendedName>
</protein>
<dbReference type="Pfam" id="PF02518">
    <property type="entry name" value="HATPase_c"/>
    <property type="match status" value="1"/>
</dbReference>
<evidence type="ECO:0000313" key="14">
    <source>
        <dbReference type="EMBL" id="ATC64898.1"/>
    </source>
</evidence>
<dbReference type="InterPro" id="IPR000700">
    <property type="entry name" value="PAS-assoc_C"/>
</dbReference>
<dbReference type="Gene3D" id="1.10.287.130">
    <property type="match status" value="1"/>
</dbReference>
<dbReference type="Gene3D" id="3.40.50.2300">
    <property type="match status" value="2"/>
</dbReference>
<evidence type="ECO:0000313" key="15">
    <source>
        <dbReference type="Proteomes" id="UP000217265"/>
    </source>
</evidence>
<evidence type="ECO:0000256" key="8">
    <source>
        <dbReference type="ARBA" id="ARBA00023012"/>
    </source>
</evidence>
<dbReference type="Gene3D" id="3.30.450.20">
    <property type="entry name" value="PAS domain"/>
    <property type="match status" value="1"/>
</dbReference>
<evidence type="ECO:0000259" key="13">
    <source>
        <dbReference type="PROSITE" id="PS50113"/>
    </source>
</evidence>
<dbReference type="InterPro" id="IPR004358">
    <property type="entry name" value="Sig_transdc_His_kin-like_C"/>
</dbReference>
<dbReference type="InterPro" id="IPR001789">
    <property type="entry name" value="Sig_transdc_resp-reg_receiver"/>
</dbReference>
<keyword evidence="4" id="KW-0808">Transferase</keyword>
<dbReference type="InterPro" id="IPR036890">
    <property type="entry name" value="HATPase_C_sf"/>
</dbReference>
<dbReference type="PANTHER" id="PTHR43065:SF46">
    <property type="entry name" value="C4-DICARBOXYLATE TRANSPORT SENSOR PROTEIN DCTB"/>
    <property type="match status" value="1"/>
</dbReference>
<dbReference type="AlphaFoldDB" id="A0A290QHT1"/>
<evidence type="ECO:0000256" key="2">
    <source>
        <dbReference type="ARBA" id="ARBA00012438"/>
    </source>
</evidence>
<keyword evidence="8" id="KW-0902">Two-component regulatory system</keyword>
<dbReference type="PROSITE" id="PS50113">
    <property type="entry name" value="PAC"/>
    <property type="match status" value="1"/>
</dbReference>
<evidence type="ECO:0000256" key="1">
    <source>
        <dbReference type="ARBA" id="ARBA00000085"/>
    </source>
</evidence>
<evidence type="ECO:0000256" key="9">
    <source>
        <dbReference type="PROSITE-ProRule" id="PRU00169"/>
    </source>
</evidence>
<dbReference type="SUPFAM" id="SSF55785">
    <property type="entry name" value="PYP-like sensor domain (PAS domain)"/>
    <property type="match status" value="1"/>
</dbReference>
<dbReference type="SMART" id="SM00388">
    <property type="entry name" value="HisKA"/>
    <property type="match status" value="1"/>
</dbReference>
<evidence type="ECO:0000256" key="7">
    <source>
        <dbReference type="ARBA" id="ARBA00022840"/>
    </source>
</evidence>
<dbReference type="Gene3D" id="3.30.565.10">
    <property type="entry name" value="Histidine kinase-like ATPase, C-terminal domain"/>
    <property type="match status" value="1"/>
</dbReference>
<keyword evidence="5" id="KW-0547">Nucleotide-binding</keyword>
<organism evidence="14 15">
    <name type="scientific">Nibricoccus aquaticus</name>
    <dbReference type="NCBI Taxonomy" id="2576891"/>
    <lineage>
        <taxon>Bacteria</taxon>
        <taxon>Pseudomonadati</taxon>
        <taxon>Verrucomicrobiota</taxon>
        <taxon>Opitutia</taxon>
        <taxon>Opitutales</taxon>
        <taxon>Opitutaceae</taxon>
        <taxon>Nibricoccus</taxon>
    </lineage>
</organism>
<dbReference type="PANTHER" id="PTHR43065">
    <property type="entry name" value="SENSOR HISTIDINE KINASE"/>
    <property type="match status" value="1"/>
</dbReference>
<dbReference type="InterPro" id="IPR005467">
    <property type="entry name" value="His_kinase_dom"/>
</dbReference>
<accession>A0A290QHT1</accession>
<evidence type="ECO:0000259" key="10">
    <source>
        <dbReference type="PROSITE" id="PS50109"/>
    </source>
</evidence>
<feature type="modified residue" description="4-aspartylphosphate" evidence="9">
    <location>
        <position position="568"/>
    </location>
</feature>
<evidence type="ECO:0000256" key="4">
    <source>
        <dbReference type="ARBA" id="ARBA00022679"/>
    </source>
</evidence>
<dbReference type="SMART" id="SM00086">
    <property type="entry name" value="PAC"/>
    <property type="match status" value="1"/>
</dbReference>
<evidence type="ECO:0000256" key="6">
    <source>
        <dbReference type="ARBA" id="ARBA00022777"/>
    </source>
</evidence>
<evidence type="ECO:0000256" key="3">
    <source>
        <dbReference type="ARBA" id="ARBA00022553"/>
    </source>
</evidence>